<accession>F4SE72</accession>
<dbReference type="InParanoid" id="F4SE72"/>
<dbReference type="VEuPathDB" id="FungiDB:MELLADRAFT_88719"/>
<dbReference type="KEGG" id="mlr:MELLADRAFT_88719"/>
<organism evidence="2">
    <name type="scientific">Melampsora larici-populina (strain 98AG31 / pathotype 3-4-7)</name>
    <name type="common">Poplar leaf rust fungus</name>
    <dbReference type="NCBI Taxonomy" id="747676"/>
    <lineage>
        <taxon>Eukaryota</taxon>
        <taxon>Fungi</taxon>
        <taxon>Dikarya</taxon>
        <taxon>Basidiomycota</taxon>
        <taxon>Pucciniomycotina</taxon>
        <taxon>Pucciniomycetes</taxon>
        <taxon>Pucciniales</taxon>
        <taxon>Melampsoraceae</taxon>
        <taxon>Melampsora</taxon>
    </lineage>
</organism>
<proteinExistence type="predicted"/>
<protein>
    <submittedName>
        <fullName evidence="1">Uncharacterized protein</fullName>
    </submittedName>
</protein>
<evidence type="ECO:0000313" key="2">
    <source>
        <dbReference type="Proteomes" id="UP000001072"/>
    </source>
</evidence>
<dbReference type="Proteomes" id="UP000001072">
    <property type="component" value="Unassembled WGS sequence"/>
</dbReference>
<name>F4SE72_MELLP</name>
<dbReference type="RefSeq" id="XP_007419676.1">
    <property type="nucleotide sequence ID" value="XM_007419614.1"/>
</dbReference>
<keyword evidence="2" id="KW-1185">Reference proteome</keyword>
<dbReference type="EMBL" id="GL883363">
    <property type="protein sequence ID" value="EGF97054.1"/>
    <property type="molecule type" value="Genomic_DNA"/>
</dbReference>
<dbReference type="AlphaFoldDB" id="F4SE72"/>
<reference evidence="2" key="1">
    <citation type="journal article" date="2011" name="Proc. Natl. Acad. Sci. U.S.A.">
        <title>Obligate biotrophy features unraveled by the genomic analysis of rust fungi.</title>
        <authorList>
            <person name="Duplessis S."/>
            <person name="Cuomo C.A."/>
            <person name="Lin Y.-C."/>
            <person name="Aerts A."/>
            <person name="Tisserant E."/>
            <person name="Veneault-Fourrey C."/>
            <person name="Joly D.L."/>
            <person name="Hacquard S."/>
            <person name="Amselem J."/>
            <person name="Cantarel B.L."/>
            <person name="Chiu R."/>
            <person name="Coutinho P.M."/>
            <person name="Feau N."/>
            <person name="Field M."/>
            <person name="Frey P."/>
            <person name="Gelhaye E."/>
            <person name="Goldberg J."/>
            <person name="Grabherr M.G."/>
            <person name="Kodira C.D."/>
            <person name="Kohler A."/>
            <person name="Kuees U."/>
            <person name="Lindquist E.A."/>
            <person name="Lucas S.M."/>
            <person name="Mago R."/>
            <person name="Mauceli E."/>
            <person name="Morin E."/>
            <person name="Murat C."/>
            <person name="Pangilinan J.L."/>
            <person name="Park R."/>
            <person name="Pearson M."/>
            <person name="Quesneville H."/>
            <person name="Rouhier N."/>
            <person name="Sakthikumar S."/>
            <person name="Salamov A.A."/>
            <person name="Schmutz J."/>
            <person name="Selles B."/>
            <person name="Shapiro H."/>
            <person name="Tanguay P."/>
            <person name="Tuskan G.A."/>
            <person name="Henrissat B."/>
            <person name="Van de Peer Y."/>
            <person name="Rouze P."/>
            <person name="Ellis J.G."/>
            <person name="Dodds P.N."/>
            <person name="Schein J.E."/>
            <person name="Zhong S."/>
            <person name="Hamelin R.C."/>
            <person name="Grigoriev I.V."/>
            <person name="Szabo L.J."/>
            <person name="Martin F."/>
        </authorList>
    </citation>
    <scope>NUCLEOTIDE SEQUENCE [LARGE SCALE GENOMIC DNA]</scope>
    <source>
        <strain evidence="2">98AG31 / pathotype 3-4-7</strain>
    </source>
</reference>
<gene>
    <name evidence="1" type="ORF">MELLADRAFT_88719</name>
</gene>
<dbReference type="OrthoDB" id="422187at2759"/>
<sequence length="69" mass="7767">MTERRPPPKRLVQCEEANFIKDCANSNLSVVLVQTSQRKPIRIILLAGSDWIQTMSEPGLWAEEDVSLG</sequence>
<dbReference type="HOGENOM" id="CLU_2868141_0_0_1"/>
<dbReference type="GeneID" id="18934973"/>
<evidence type="ECO:0000313" key="1">
    <source>
        <dbReference type="EMBL" id="EGF97054.1"/>
    </source>
</evidence>